<evidence type="ECO:0000256" key="2">
    <source>
        <dbReference type="ARBA" id="ARBA00006047"/>
    </source>
</evidence>
<dbReference type="InterPro" id="IPR024370">
    <property type="entry name" value="PBP_domain"/>
</dbReference>
<keyword evidence="6 10" id="KW-0808">Transferase</keyword>
<comment type="caution">
    <text evidence="13">The sequence shown here is derived from an EMBL/GenBank/DDBJ whole genome shotgun (WGS) entry which is preliminary data.</text>
</comment>
<sequence>MTMRQLQTSMTRFLLLLSLLAGTWAIFPLLAWADALDEIPQLAEPTQTATLRIDGSSDMQVINQLLKQRYEEEYPDISVDVDKNGTETAIQELIEGDIDLAAIGRRLTDSEKAKGLVEIPLSQERIAVIVGKNNPFKGNLTVEQFIQILRGEITDWSEVGGPEGAIRVIDRPLESDTRIALSRYGIFQPDGLVTGESVIRLETDDTAAVIKALGRDGISYAIAGQLVNQDFVRFVKLVVMHEALPDDPLYPYSQVRGYAYKKKPNSTAAAFVDFANAPTGQAVVGTAKLEEAKAIATALKPKPAIKLPEITAVPPADDAYLPRGKGGVFYWFGLLLLPLVLLGVLLQGILRFLNRRSSESVEPAQSITTRAITTEAPAEVVASEPAATPEVITASIVNETPALEAAPEPEPVPEAEPAAPTVAEVTSTVTPAIALPTIFKLYEEGVKLMVTGRYAEALPYLNQAVEEKPDYYEAWLAQGKTLLALGRSPEALASFERVLAIAPDTLDALQGRGEALVKLGRTDEATVSYARLAELAPERAVRVEAEPAPVEAAVEAVTEPLIEPVTETAEFEAPEAIAESVVEVAEPAPQIAPDVDTTTAPAIAEVAATSGDAWEPLIIDYLASRGKTPAEATDTDAYLALATLIHNHLGQSITQLPTMALETSDRRIIGYLSAEYLPGPHLENALIALGVYDRAATVSQNLGFDLRRLIEVEEEPGLGRGDLGRLGICYLDSMATLGVPAIAYGIRYERGIFDQEIQDGWQVEAEDRWLQYGNPWEIERPESTVEIGFGGRTEAYIDDQRRFRMRWVPAEVIRGIPYDTLIPGYHNHSANVMRLWRAEGADYLSNVLYPSDMEQWGKELRLKQQFFFTACSVQDVVRSHLSRGGTVENLPERFTLQLNDTDSIIAIAELMRLLMDEYALEWDAAWELTQRTCAYTNHSLLPEALDQYYYSLPLLNSLLPRHHEIILGINCRFLNGIREANPGDDALASRLSLIDESNEKFVRMVHLGCVGSHAVNGVSQLHTDLLKHSLVPDYYQLFPEKFSHQTNGVSPRRFLLVSNPRLAALITSKIGDSWVTNLDELRRLGAFIDNADFRQEWWQIKQAAKRDLASLIEQQLGLTVNPEALFDLQVMDMHEYKRQHLNALHILTLYNQIKANPNLDMPPRVFIFAGKAAPDYSMAKLMIKLIHAIAGLVNHDPDMAGRLQVAFLPDLTVKLAQKLYPAADVSEHLSLAGTEACGTGSLMFGMNGAVLLATPDGVVPEVRNEIGAENMFSFGLTTTAASELRANGYKPWSVYDAIPELKEVVDRLNAGDYSLGNGSLFKPLTDELLAHDPYMVLADYQAYSLCQAQVGQAFRDREGWLRRSINTTARIGRFSSDRAIYGYCQDIWQIEPNLTAQQEYAQA</sequence>
<feature type="transmembrane region" description="Helical" evidence="11">
    <location>
        <begin position="328"/>
        <end position="350"/>
    </location>
</feature>
<reference evidence="13" key="1">
    <citation type="journal article" date="2020" name="mSystems">
        <title>Genome- and Community-Level Interaction Insights into Carbon Utilization and Element Cycling Functions of Hydrothermarchaeota in Hydrothermal Sediment.</title>
        <authorList>
            <person name="Zhou Z."/>
            <person name="Liu Y."/>
            <person name="Xu W."/>
            <person name="Pan J."/>
            <person name="Luo Z.H."/>
            <person name="Li M."/>
        </authorList>
    </citation>
    <scope>NUCLEOTIDE SEQUENCE [LARGE SCALE GENOMIC DNA]</scope>
    <source>
        <strain evidence="13">SpSt-418</strain>
    </source>
</reference>
<dbReference type="InterPro" id="IPR000811">
    <property type="entry name" value="Glyco_trans_35"/>
</dbReference>
<keyword evidence="11" id="KW-0472">Membrane</keyword>
<keyword evidence="8 10" id="KW-0119">Carbohydrate metabolism</keyword>
<comment type="catalytic activity">
    <reaction evidence="10">
        <text>[(1-&gt;4)-alpha-D-glucosyl](n) + phosphate = [(1-&gt;4)-alpha-D-glucosyl](n-1) + alpha-D-glucose 1-phosphate</text>
        <dbReference type="Rhea" id="RHEA:41732"/>
        <dbReference type="Rhea" id="RHEA-COMP:9584"/>
        <dbReference type="Rhea" id="RHEA-COMP:9586"/>
        <dbReference type="ChEBI" id="CHEBI:15444"/>
        <dbReference type="ChEBI" id="CHEBI:43474"/>
        <dbReference type="ChEBI" id="CHEBI:58601"/>
        <dbReference type="EC" id="2.4.1.1"/>
    </reaction>
</comment>
<dbReference type="Pfam" id="PF12849">
    <property type="entry name" value="PBP_like_2"/>
    <property type="match status" value="1"/>
</dbReference>
<proteinExistence type="inferred from homology"/>
<dbReference type="Gene3D" id="1.25.40.10">
    <property type="entry name" value="Tetratricopeptide repeat domain"/>
    <property type="match status" value="1"/>
</dbReference>
<evidence type="ECO:0000256" key="11">
    <source>
        <dbReference type="SAM" id="Phobius"/>
    </source>
</evidence>
<evidence type="ECO:0000256" key="8">
    <source>
        <dbReference type="ARBA" id="ARBA00023277"/>
    </source>
</evidence>
<dbReference type="Pfam" id="PF00343">
    <property type="entry name" value="Phosphorylase"/>
    <property type="match status" value="2"/>
</dbReference>
<organism evidence="13">
    <name type="scientific">Oscillatoriales cyanobacterium SpSt-418</name>
    <dbReference type="NCBI Taxonomy" id="2282169"/>
    <lineage>
        <taxon>Bacteria</taxon>
        <taxon>Bacillati</taxon>
        <taxon>Cyanobacteriota</taxon>
        <taxon>Cyanophyceae</taxon>
        <taxon>Oscillatoriophycideae</taxon>
        <taxon>Oscillatoriales</taxon>
    </lineage>
</organism>
<comment type="function">
    <text evidence="10">Allosteric enzyme that catalyzes the rate-limiting step in glycogen catabolism, the phosphorolytic cleavage of glycogen to produce glucose-1-phosphate, and plays a central role in maintaining cellular and organismal glucose homeostasis.</text>
</comment>
<dbReference type="EC" id="2.4.1.1" evidence="10"/>
<accession>A0A7C3PGQ3</accession>
<feature type="domain" description="PBP" evidence="12">
    <location>
        <begin position="44"/>
        <end position="275"/>
    </location>
</feature>
<dbReference type="PANTHER" id="PTHR11468:SF3">
    <property type="entry name" value="GLYCOGEN PHOSPHORYLASE, LIVER FORM"/>
    <property type="match status" value="1"/>
</dbReference>
<dbReference type="SUPFAM" id="SSF53850">
    <property type="entry name" value="Periplasmic binding protein-like II"/>
    <property type="match status" value="1"/>
</dbReference>
<evidence type="ECO:0000256" key="7">
    <source>
        <dbReference type="ARBA" id="ARBA00022898"/>
    </source>
</evidence>
<dbReference type="InterPro" id="IPR011990">
    <property type="entry name" value="TPR-like_helical_dom_sf"/>
</dbReference>
<keyword evidence="11" id="KW-1133">Transmembrane helix</keyword>
<evidence type="ECO:0000259" key="12">
    <source>
        <dbReference type="Pfam" id="PF12849"/>
    </source>
</evidence>
<evidence type="ECO:0000256" key="9">
    <source>
        <dbReference type="PROSITE-ProRule" id="PRU00339"/>
    </source>
</evidence>
<feature type="repeat" description="TPR" evidence="9">
    <location>
        <begin position="472"/>
        <end position="505"/>
    </location>
</feature>
<dbReference type="Pfam" id="PF13432">
    <property type="entry name" value="TPR_16"/>
    <property type="match status" value="1"/>
</dbReference>
<gene>
    <name evidence="13" type="primary">glgP</name>
    <name evidence="13" type="ORF">ENR64_17165</name>
</gene>
<dbReference type="GO" id="GO:0008184">
    <property type="term" value="F:glycogen phosphorylase activity"/>
    <property type="evidence" value="ECO:0007669"/>
    <property type="project" value="InterPro"/>
</dbReference>
<protein>
    <recommendedName>
        <fullName evidence="10">Alpha-1,4 glucan phosphorylase</fullName>
        <ecNumber evidence="10">2.4.1.1</ecNumber>
    </recommendedName>
</protein>
<dbReference type="InterPro" id="IPR019734">
    <property type="entry name" value="TPR_rpt"/>
</dbReference>
<dbReference type="PANTHER" id="PTHR11468">
    <property type="entry name" value="GLYCOGEN PHOSPHORYLASE"/>
    <property type="match status" value="1"/>
</dbReference>
<dbReference type="SUPFAM" id="SSF48452">
    <property type="entry name" value="TPR-like"/>
    <property type="match status" value="1"/>
</dbReference>
<name>A0A7C3PGQ3_9CYAN</name>
<dbReference type="Gene3D" id="3.40.50.2000">
    <property type="entry name" value="Glycogen Phosphorylase B"/>
    <property type="match status" value="2"/>
</dbReference>
<keyword evidence="5 10" id="KW-0328">Glycosyltransferase</keyword>
<keyword evidence="3" id="KW-0597">Phosphoprotein</keyword>
<dbReference type="GO" id="GO:0030170">
    <property type="term" value="F:pyridoxal phosphate binding"/>
    <property type="evidence" value="ECO:0007669"/>
    <property type="project" value="InterPro"/>
</dbReference>
<dbReference type="FunFam" id="3.40.50.2000:FF:000005">
    <property type="entry name" value="Alpha-1,4 glucan phosphorylase"/>
    <property type="match status" value="1"/>
</dbReference>
<dbReference type="GO" id="GO:0005980">
    <property type="term" value="P:glycogen catabolic process"/>
    <property type="evidence" value="ECO:0007669"/>
    <property type="project" value="TreeGrafter"/>
</dbReference>
<feature type="repeat" description="TPR" evidence="9">
    <location>
        <begin position="506"/>
        <end position="539"/>
    </location>
</feature>
<comment type="similarity">
    <text evidence="2 10">Belongs to the glycogen phosphorylase family.</text>
</comment>
<dbReference type="Gene3D" id="3.40.190.10">
    <property type="entry name" value="Periplasmic binding protein-like II"/>
    <property type="match status" value="2"/>
</dbReference>
<evidence type="ECO:0000313" key="13">
    <source>
        <dbReference type="EMBL" id="HFM99455.1"/>
    </source>
</evidence>
<keyword evidence="9" id="KW-0802">TPR repeat</keyword>
<dbReference type="FunFam" id="3.40.50.2000:FF:000153">
    <property type="entry name" value="Alpha-1,4 glucan phosphorylase"/>
    <property type="match status" value="2"/>
</dbReference>
<dbReference type="EMBL" id="DSRU01000246">
    <property type="protein sequence ID" value="HFM99455.1"/>
    <property type="molecule type" value="Genomic_DNA"/>
</dbReference>
<evidence type="ECO:0000256" key="5">
    <source>
        <dbReference type="ARBA" id="ARBA00022676"/>
    </source>
</evidence>
<keyword evidence="7 10" id="KW-0663">Pyridoxal phosphate</keyword>
<dbReference type="SMART" id="SM00028">
    <property type="entry name" value="TPR"/>
    <property type="match status" value="3"/>
</dbReference>
<keyword evidence="11" id="KW-0812">Transmembrane</keyword>
<keyword evidence="4" id="KW-0321">Glycogen metabolism</keyword>
<evidence type="ECO:0000256" key="6">
    <source>
        <dbReference type="ARBA" id="ARBA00022679"/>
    </source>
</evidence>
<dbReference type="SUPFAM" id="SSF53756">
    <property type="entry name" value="UDP-Glycosyltransferase/glycogen phosphorylase"/>
    <property type="match status" value="1"/>
</dbReference>
<evidence type="ECO:0000256" key="3">
    <source>
        <dbReference type="ARBA" id="ARBA00022553"/>
    </source>
</evidence>
<evidence type="ECO:0000256" key="4">
    <source>
        <dbReference type="ARBA" id="ARBA00022600"/>
    </source>
</evidence>
<dbReference type="NCBIfam" id="TIGR02093">
    <property type="entry name" value="P_ylase"/>
    <property type="match status" value="1"/>
</dbReference>
<dbReference type="PROSITE" id="PS50005">
    <property type="entry name" value="TPR"/>
    <property type="match status" value="2"/>
</dbReference>
<dbReference type="GO" id="GO:0005737">
    <property type="term" value="C:cytoplasm"/>
    <property type="evidence" value="ECO:0007669"/>
    <property type="project" value="TreeGrafter"/>
</dbReference>
<evidence type="ECO:0000256" key="1">
    <source>
        <dbReference type="ARBA" id="ARBA00001933"/>
    </source>
</evidence>
<comment type="cofactor">
    <cofactor evidence="1 10">
        <name>pyridoxal 5'-phosphate</name>
        <dbReference type="ChEBI" id="CHEBI:597326"/>
    </cofactor>
</comment>
<evidence type="ECO:0000256" key="10">
    <source>
        <dbReference type="RuleBase" id="RU000587"/>
    </source>
</evidence>
<dbReference type="InterPro" id="IPR011833">
    <property type="entry name" value="Glycg_phsphrylas"/>
</dbReference>